<feature type="domain" description="Carrier" evidence="6">
    <location>
        <begin position="3"/>
        <end position="78"/>
    </location>
</feature>
<keyword evidence="2 3" id="KW-0597">Phosphoprotein</keyword>
<dbReference type="Gene3D" id="1.10.1200.10">
    <property type="entry name" value="ACP-like"/>
    <property type="match status" value="1"/>
</dbReference>
<proteinExistence type="inferred from homology"/>
<evidence type="ECO:0000256" key="1">
    <source>
        <dbReference type="ARBA" id="ARBA00022450"/>
    </source>
</evidence>
<organism evidence="7 8">
    <name type="scientific">Candidatus Mcinerneyibacterium aminivorans</name>
    <dbReference type="NCBI Taxonomy" id="2703815"/>
    <lineage>
        <taxon>Bacteria</taxon>
        <taxon>Candidatus Macinerneyibacteriota</taxon>
        <taxon>Candidatus Mcinerneyibacteria</taxon>
        <taxon>Candidatus Mcinerneyibacteriales</taxon>
        <taxon>Candidatus Mcinerneyibacteriaceae</taxon>
        <taxon>Candidatus Mcinerneyibacterium</taxon>
    </lineage>
</organism>
<comment type="PTM">
    <text evidence="3">4'-phosphopantetheine is transferred from CoA to a specific serine of apo-ACP by AcpS. This modification is essential for activity because fatty acids are bound in thioester linkage to the sulfhydryl of the prosthetic group.</text>
</comment>
<dbReference type="AlphaFoldDB" id="A0A5D0MHS8"/>
<dbReference type="GO" id="GO:0005829">
    <property type="term" value="C:cytosol"/>
    <property type="evidence" value="ECO:0007669"/>
    <property type="project" value="TreeGrafter"/>
</dbReference>
<keyword evidence="3" id="KW-0443">Lipid metabolism</keyword>
<dbReference type="SUPFAM" id="SSF47336">
    <property type="entry name" value="ACP-like"/>
    <property type="match status" value="1"/>
</dbReference>
<evidence type="ECO:0000313" key="7">
    <source>
        <dbReference type="EMBL" id="TYB31952.1"/>
    </source>
</evidence>
<comment type="function">
    <text evidence="3 5">Carrier of the growing fatty acid chain in fatty acid biosynthesis.</text>
</comment>
<dbReference type="InterPro" id="IPR009081">
    <property type="entry name" value="PP-bd_ACP"/>
</dbReference>
<dbReference type="PANTHER" id="PTHR20863:SF76">
    <property type="entry name" value="CARRIER DOMAIN-CONTAINING PROTEIN"/>
    <property type="match status" value="1"/>
</dbReference>
<gene>
    <name evidence="3 7" type="primary">acpP</name>
    <name evidence="7" type="ORF">FXF47_01570</name>
</gene>
<evidence type="ECO:0000259" key="6">
    <source>
        <dbReference type="PROSITE" id="PS50075"/>
    </source>
</evidence>
<name>A0A5D0MHS8_9BACT</name>
<dbReference type="HAMAP" id="MF_01217">
    <property type="entry name" value="Acyl_carrier"/>
    <property type="match status" value="1"/>
</dbReference>
<evidence type="ECO:0000256" key="3">
    <source>
        <dbReference type="HAMAP-Rule" id="MF_01217"/>
    </source>
</evidence>
<dbReference type="InterPro" id="IPR003231">
    <property type="entry name" value="ACP"/>
</dbReference>
<dbReference type="PANTHER" id="PTHR20863">
    <property type="entry name" value="ACYL CARRIER PROTEIN"/>
    <property type="match status" value="1"/>
</dbReference>
<comment type="similarity">
    <text evidence="3">Belongs to the acyl carrier protein (ACP) family.</text>
</comment>
<dbReference type="UniPathway" id="UPA00094"/>
<evidence type="ECO:0000256" key="5">
    <source>
        <dbReference type="RuleBase" id="RU003545"/>
    </source>
</evidence>
<evidence type="ECO:0000313" key="8">
    <source>
        <dbReference type="Proteomes" id="UP000324143"/>
    </source>
</evidence>
<dbReference type="Pfam" id="PF00550">
    <property type="entry name" value="PP-binding"/>
    <property type="match status" value="1"/>
</dbReference>
<evidence type="ECO:0000256" key="4">
    <source>
        <dbReference type="NCBIfam" id="TIGR00517"/>
    </source>
</evidence>
<dbReference type="GO" id="GO:0009245">
    <property type="term" value="P:lipid A biosynthetic process"/>
    <property type="evidence" value="ECO:0007669"/>
    <property type="project" value="TreeGrafter"/>
</dbReference>
<comment type="subcellular location">
    <subcellularLocation>
        <location evidence="3">Cytoplasm</location>
    </subcellularLocation>
</comment>
<feature type="modified residue" description="O-(pantetheine 4'-phosphoryl)serine" evidence="3">
    <location>
        <position position="38"/>
    </location>
</feature>
<keyword evidence="3" id="KW-0276">Fatty acid metabolism</keyword>
<accession>A0A5D0MHS8</accession>
<dbReference type="NCBIfam" id="NF002151">
    <property type="entry name" value="PRK00982.1-5"/>
    <property type="match status" value="1"/>
</dbReference>
<keyword evidence="3" id="KW-0963">Cytoplasm</keyword>
<dbReference type="PROSITE" id="PS50075">
    <property type="entry name" value="CARRIER"/>
    <property type="match status" value="1"/>
</dbReference>
<keyword evidence="3" id="KW-0275">Fatty acid biosynthesis</keyword>
<sequence>MDKKILETVKELTAEQLGIEVDEVNEKSSFIDDLGADSLDTMELVLALEDEFGIEISDEETEKLKTVADAVKYIEDNK</sequence>
<dbReference type="EMBL" id="VSIX01000016">
    <property type="protein sequence ID" value="TYB31952.1"/>
    <property type="molecule type" value="Genomic_DNA"/>
</dbReference>
<protein>
    <recommendedName>
        <fullName evidence="3 4">Acyl carrier protein</fullName>
        <shortName evidence="3">ACP</shortName>
    </recommendedName>
</protein>
<dbReference type="InterPro" id="IPR036736">
    <property type="entry name" value="ACP-like_sf"/>
</dbReference>
<keyword evidence="1 3" id="KW-0596">Phosphopantetheine</keyword>
<dbReference type="NCBIfam" id="NF002148">
    <property type="entry name" value="PRK00982.1-2"/>
    <property type="match status" value="1"/>
</dbReference>
<keyword evidence="3" id="KW-0444">Lipid biosynthesis</keyword>
<evidence type="ECO:0000256" key="2">
    <source>
        <dbReference type="ARBA" id="ARBA00022553"/>
    </source>
</evidence>
<dbReference type="GO" id="GO:0000036">
    <property type="term" value="F:acyl carrier activity"/>
    <property type="evidence" value="ECO:0007669"/>
    <property type="project" value="UniProtKB-UniRule"/>
</dbReference>
<dbReference type="NCBIfam" id="TIGR00517">
    <property type="entry name" value="acyl_carrier"/>
    <property type="match status" value="1"/>
</dbReference>
<comment type="caution">
    <text evidence="7">The sequence shown here is derived from an EMBL/GenBank/DDBJ whole genome shotgun (WGS) entry which is preliminary data.</text>
</comment>
<reference evidence="7" key="1">
    <citation type="submission" date="2019-08" db="EMBL/GenBank/DDBJ databases">
        <title>Genomic characterization of a novel candidate phylum (ARYD3) from a high temperature, high salinity tertiary oil reservoir in north central Oklahoma, USA.</title>
        <authorList>
            <person name="Youssef N.H."/>
            <person name="Yadav A."/>
            <person name="Elshahed M.S."/>
        </authorList>
    </citation>
    <scope>NUCLEOTIDE SEQUENCE [LARGE SCALE GENOMIC DNA]</scope>
    <source>
        <strain evidence="7">ARYD3</strain>
    </source>
</reference>
<dbReference type="GO" id="GO:0000035">
    <property type="term" value="F:acyl binding"/>
    <property type="evidence" value="ECO:0007669"/>
    <property type="project" value="TreeGrafter"/>
</dbReference>
<dbReference type="NCBIfam" id="NF002150">
    <property type="entry name" value="PRK00982.1-4"/>
    <property type="match status" value="1"/>
</dbReference>
<dbReference type="Proteomes" id="UP000324143">
    <property type="component" value="Unassembled WGS sequence"/>
</dbReference>
<keyword evidence="8" id="KW-1185">Reference proteome</keyword>
<comment type="pathway">
    <text evidence="3 5">Lipid metabolism; fatty acid biosynthesis.</text>
</comment>
<comment type="PTM">
    <text evidence="5">4'-phosphopantetheine is transferred from CoA to a specific serine of apo-ACP by acpS.</text>
</comment>
<dbReference type="GO" id="GO:0016020">
    <property type="term" value="C:membrane"/>
    <property type="evidence" value="ECO:0007669"/>
    <property type="project" value="GOC"/>
</dbReference>